<dbReference type="SMART" id="SM00895">
    <property type="entry name" value="FCD"/>
    <property type="match status" value="1"/>
</dbReference>
<dbReference type="Pfam" id="PF00392">
    <property type="entry name" value="GntR"/>
    <property type="match status" value="1"/>
</dbReference>
<dbReference type="InterPro" id="IPR008920">
    <property type="entry name" value="TF_FadR/GntR_C"/>
</dbReference>
<dbReference type="Gene3D" id="1.20.120.530">
    <property type="entry name" value="GntR ligand-binding domain-like"/>
    <property type="match status" value="1"/>
</dbReference>
<dbReference type="InterPro" id="IPR036388">
    <property type="entry name" value="WH-like_DNA-bd_sf"/>
</dbReference>
<dbReference type="InterPro" id="IPR000524">
    <property type="entry name" value="Tscrpt_reg_HTH_GntR"/>
</dbReference>
<dbReference type="SUPFAM" id="SSF48008">
    <property type="entry name" value="GntR ligand-binding domain-like"/>
    <property type="match status" value="1"/>
</dbReference>
<evidence type="ECO:0000256" key="2">
    <source>
        <dbReference type="ARBA" id="ARBA00023125"/>
    </source>
</evidence>
<proteinExistence type="predicted"/>
<evidence type="ECO:0000313" key="6">
    <source>
        <dbReference type="Proteomes" id="UP001262410"/>
    </source>
</evidence>
<dbReference type="InterPro" id="IPR011711">
    <property type="entry name" value="GntR_C"/>
</dbReference>
<dbReference type="SMART" id="SM00345">
    <property type="entry name" value="HTH_GNTR"/>
    <property type="match status" value="2"/>
</dbReference>
<evidence type="ECO:0000256" key="1">
    <source>
        <dbReference type="ARBA" id="ARBA00023015"/>
    </source>
</evidence>
<keyword evidence="1" id="KW-0805">Transcription regulation</keyword>
<keyword evidence="2 5" id="KW-0238">DNA-binding</keyword>
<keyword evidence="6" id="KW-1185">Reference proteome</keyword>
<comment type="caution">
    <text evidence="5">The sequence shown here is derived from an EMBL/GenBank/DDBJ whole genome shotgun (WGS) entry which is preliminary data.</text>
</comment>
<dbReference type="Gene3D" id="1.10.10.10">
    <property type="entry name" value="Winged helix-like DNA-binding domain superfamily/Winged helix DNA-binding domain"/>
    <property type="match status" value="2"/>
</dbReference>
<dbReference type="GO" id="GO:0003677">
    <property type="term" value="F:DNA binding"/>
    <property type="evidence" value="ECO:0007669"/>
    <property type="project" value="UniProtKB-KW"/>
</dbReference>
<reference evidence="5 6" key="1">
    <citation type="submission" date="2023-07" db="EMBL/GenBank/DDBJ databases">
        <title>Sorghum-associated microbial communities from plants grown in Nebraska, USA.</title>
        <authorList>
            <person name="Schachtman D."/>
        </authorList>
    </citation>
    <scope>NUCLEOTIDE SEQUENCE [LARGE SCALE GENOMIC DNA]</scope>
    <source>
        <strain evidence="5 6">584</strain>
    </source>
</reference>
<dbReference type="EMBL" id="JAVDPW010000011">
    <property type="protein sequence ID" value="MDR6293235.1"/>
    <property type="molecule type" value="Genomic_DNA"/>
</dbReference>
<keyword evidence="3" id="KW-0804">Transcription</keyword>
<dbReference type="PROSITE" id="PS50949">
    <property type="entry name" value="HTH_GNTR"/>
    <property type="match status" value="1"/>
</dbReference>
<dbReference type="RefSeq" id="WP_309800026.1">
    <property type="nucleotide sequence ID" value="NZ_JAVDPW010000011.1"/>
</dbReference>
<feature type="domain" description="HTH gntR-type" evidence="4">
    <location>
        <begin position="4"/>
        <end position="71"/>
    </location>
</feature>
<sequence length="295" mass="33430">MPQSPLTPQIAARILDYARDQPLRANDHLPAQKLADLFRVSRSPINDALKLLEAKGIVRREANRGFFLAQDPAALAADISGEGSPEAGEEVYFQIADDRLSGLLPDRISENEVMRRYDLSRSEAMRILTRMTREGWIERLPGKGWGFLPVLTSGEAYRMAYLFRIAIEPAAILQPGFTVDEEAFRRARAQQQSLLDGDYRTLSRTKLFEINSQFHEMIVAGSGNLYFVESIRRVNASRRLAEYRKTVDRSRLVGQSLEHLRILDLLEAGEFAKAAEFMRFHLEYALQLKSDGTLG</sequence>
<dbReference type="PANTHER" id="PTHR43537">
    <property type="entry name" value="TRANSCRIPTIONAL REGULATOR, GNTR FAMILY"/>
    <property type="match status" value="1"/>
</dbReference>
<dbReference type="Pfam" id="PF07729">
    <property type="entry name" value="FCD"/>
    <property type="match status" value="1"/>
</dbReference>
<accession>A0ABU1K088</accession>
<evidence type="ECO:0000256" key="3">
    <source>
        <dbReference type="ARBA" id="ARBA00023163"/>
    </source>
</evidence>
<dbReference type="SUPFAM" id="SSF46785">
    <property type="entry name" value="Winged helix' DNA-binding domain"/>
    <property type="match status" value="2"/>
</dbReference>
<name>A0ABU1K088_9PROT</name>
<dbReference type="InterPro" id="IPR036390">
    <property type="entry name" value="WH_DNA-bd_sf"/>
</dbReference>
<evidence type="ECO:0000259" key="4">
    <source>
        <dbReference type="PROSITE" id="PS50949"/>
    </source>
</evidence>
<dbReference type="Proteomes" id="UP001262410">
    <property type="component" value="Unassembled WGS sequence"/>
</dbReference>
<organism evidence="5 6">
    <name type="scientific">Inquilinus ginsengisoli</name>
    <dbReference type="NCBI Taxonomy" id="363840"/>
    <lineage>
        <taxon>Bacteria</taxon>
        <taxon>Pseudomonadati</taxon>
        <taxon>Pseudomonadota</taxon>
        <taxon>Alphaproteobacteria</taxon>
        <taxon>Rhodospirillales</taxon>
        <taxon>Rhodospirillaceae</taxon>
        <taxon>Inquilinus</taxon>
    </lineage>
</organism>
<evidence type="ECO:0000313" key="5">
    <source>
        <dbReference type="EMBL" id="MDR6293235.1"/>
    </source>
</evidence>
<protein>
    <submittedName>
        <fullName evidence="5">DNA-binding GntR family transcriptional regulator</fullName>
    </submittedName>
</protein>
<dbReference type="PANTHER" id="PTHR43537:SF5">
    <property type="entry name" value="UXU OPERON TRANSCRIPTIONAL REGULATOR"/>
    <property type="match status" value="1"/>
</dbReference>
<gene>
    <name evidence="5" type="ORF">E9232_005785</name>
</gene>